<name>A0A8H3ZQJ3_9PEZI</name>
<evidence type="ECO:0000313" key="10">
    <source>
        <dbReference type="Proteomes" id="UP000434172"/>
    </source>
</evidence>
<dbReference type="GO" id="GO:0005730">
    <property type="term" value="C:nucleolus"/>
    <property type="evidence" value="ECO:0007669"/>
    <property type="project" value="UniProtKB-SubCell"/>
</dbReference>
<dbReference type="EMBL" id="WOWK01000016">
    <property type="protein sequence ID" value="KAF0328764.1"/>
    <property type="molecule type" value="Genomic_DNA"/>
</dbReference>
<evidence type="ECO:0000256" key="2">
    <source>
        <dbReference type="ARBA" id="ARBA00005424"/>
    </source>
</evidence>
<keyword evidence="7" id="KW-0539">Nucleus</keyword>
<dbReference type="OrthoDB" id="1847590at2759"/>
<keyword evidence="5" id="KW-0690">Ribosome biogenesis</keyword>
<keyword evidence="6" id="KW-0698">rRNA processing</keyword>
<comment type="function">
    <text evidence="8">Involved in the biogenesis of the 60S ribosomal subunit. May play a part in the quality control of pre-60S particles.</text>
</comment>
<evidence type="ECO:0000256" key="6">
    <source>
        <dbReference type="ARBA" id="ARBA00022552"/>
    </source>
</evidence>
<evidence type="ECO:0000256" key="5">
    <source>
        <dbReference type="ARBA" id="ARBA00022517"/>
    </source>
</evidence>
<dbReference type="Proteomes" id="UP000434172">
    <property type="component" value="Unassembled WGS sequence"/>
</dbReference>
<dbReference type="InterPro" id="IPR039411">
    <property type="entry name" value="NSA2_fam"/>
</dbReference>
<evidence type="ECO:0000256" key="8">
    <source>
        <dbReference type="ARBA" id="ARBA00025655"/>
    </source>
</evidence>
<keyword evidence="10" id="KW-1185">Reference proteome</keyword>
<evidence type="ECO:0000256" key="1">
    <source>
        <dbReference type="ARBA" id="ARBA00004604"/>
    </source>
</evidence>
<evidence type="ECO:0000313" key="9">
    <source>
        <dbReference type="EMBL" id="KAF0328764.1"/>
    </source>
</evidence>
<accession>A0A8H3ZQJ3</accession>
<comment type="similarity">
    <text evidence="2">Belongs to the eukaryotic ribosomal protein eS8 family. Ribosome biogenesis protein NSA2 subfamily.</text>
</comment>
<dbReference type="InterPro" id="IPR022309">
    <property type="entry name" value="Ribosomal_Se8/biogenesis_NSA2"/>
</dbReference>
<reference evidence="9 10" key="1">
    <citation type="submission" date="2019-12" db="EMBL/GenBank/DDBJ databases">
        <title>A genome sequence resource for the geographically widespread anthracnose pathogen Colletotrichum asianum.</title>
        <authorList>
            <person name="Meng Y."/>
        </authorList>
    </citation>
    <scope>NUCLEOTIDE SEQUENCE [LARGE SCALE GENOMIC DNA]</scope>
    <source>
        <strain evidence="9 10">ICMP 18580</strain>
    </source>
</reference>
<proteinExistence type="inferred from homology"/>
<evidence type="ECO:0000256" key="7">
    <source>
        <dbReference type="ARBA" id="ARBA00023242"/>
    </source>
</evidence>
<dbReference type="PANTHER" id="PTHR12642">
    <property type="entry name" value="RIBOSOME BIOGENESIS PROTEIN NSA2 HOMOLOG"/>
    <property type="match status" value="1"/>
</dbReference>
<gene>
    <name evidence="9" type="ORF">GQ607_004176</name>
</gene>
<dbReference type="AlphaFoldDB" id="A0A8H3ZQJ3"/>
<sequence length="166" mass="19182">MKMPHNEYMERWRKLFGQRLDTEKRARKRLVRAGHKQSHDVQNLRGISEEETFNVVSAGKKTHQKSWNRMVNKPTFVGKGFSRQNPKAEMIIRPMGLRQKFAHGSHPTLGIRMKAPTLSVKKNRQDTMYTRLGFLPSGTVVEVNVSDLGLTIQRRGHGECHEVYCV</sequence>
<protein>
    <recommendedName>
        <fullName evidence="3">Ribosome biogenesis protein NSA2</fullName>
    </recommendedName>
    <alternativeName>
        <fullName evidence="4">Ribosome biogenesis protein nsa2</fullName>
    </alternativeName>
</protein>
<evidence type="ECO:0000256" key="4">
    <source>
        <dbReference type="ARBA" id="ARBA00015437"/>
    </source>
</evidence>
<dbReference type="GO" id="GO:0006364">
    <property type="term" value="P:rRNA processing"/>
    <property type="evidence" value="ECO:0007669"/>
    <property type="project" value="UniProtKB-KW"/>
</dbReference>
<comment type="caution">
    <text evidence="9">The sequence shown here is derived from an EMBL/GenBank/DDBJ whole genome shotgun (WGS) entry which is preliminary data.</text>
</comment>
<organism evidence="9 10">
    <name type="scientific">Colletotrichum asianum</name>
    <dbReference type="NCBI Taxonomy" id="702518"/>
    <lineage>
        <taxon>Eukaryota</taxon>
        <taxon>Fungi</taxon>
        <taxon>Dikarya</taxon>
        <taxon>Ascomycota</taxon>
        <taxon>Pezizomycotina</taxon>
        <taxon>Sordariomycetes</taxon>
        <taxon>Hypocreomycetidae</taxon>
        <taxon>Glomerellales</taxon>
        <taxon>Glomerellaceae</taxon>
        <taxon>Colletotrichum</taxon>
        <taxon>Colletotrichum gloeosporioides species complex</taxon>
    </lineage>
</organism>
<comment type="subcellular location">
    <subcellularLocation>
        <location evidence="1">Nucleus</location>
        <location evidence="1">Nucleolus</location>
    </subcellularLocation>
</comment>
<dbReference type="Pfam" id="PF01201">
    <property type="entry name" value="Ribosomal_S8e"/>
    <property type="match status" value="1"/>
</dbReference>
<evidence type="ECO:0000256" key="3">
    <source>
        <dbReference type="ARBA" id="ARBA00014235"/>
    </source>
</evidence>